<dbReference type="Proteomes" id="UP000237647">
    <property type="component" value="Unassembled WGS sequence"/>
</dbReference>
<organism evidence="1 2">
    <name type="scientific">Vreelandella songnenensis</name>
    <dbReference type="NCBI Taxonomy" id="1176243"/>
    <lineage>
        <taxon>Bacteria</taxon>
        <taxon>Pseudomonadati</taxon>
        <taxon>Pseudomonadota</taxon>
        <taxon>Gammaproteobacteria</taxon>
        <taxon>Oceanospirillales</taxon>
        <taxon>Halomonadaceae</taxon>
        <taxon>Vreelandella</taxon>
    </lineage>
</organism>
<evidence type="ECO:0008006" key="3">
    <source>
        <dbReference type="Google" id="ProtNLM"/>
    </source>
</evidence>
<comment type="caution">
    <text evidence="1">The sequence shown here is derived from an EMBL/GenBank/DDBJ whole genome shotgun (WGS) entry which is preliminary data.</text>
</comment>
<dbReference type="InterPro" id="IPR046348">
    <property type="entry name" value="SIS_dom_sf"/>
</dbReference>
<protein>
    <recommendedName>
        <fullName evidence="3">SIS domain-containing protein</fullName>
    </recommendedName>
</protein>
<dbReference type="SUPFAM" id="SSF53697">
    <property type="entry name" value="SIS domain"/>
    <property type="match status" value="1"/>
</dbReference>
<reference evidence="1 2" key="1">
    <citation type="submission" date="2018-03" db="EMBL/GenBank/DDBJ databases">
        <title>Genomic Encyclopedia of Type Strains, Phase III (KMG-III): the genomes of soil and plant-associated and newly described type strains.</title>
        <authorList>
            <person name="Whitman W."/>
        </authorList>
    </citation>
    <scope>NUCLEOTIDE SEQUENCE [LARGE SCALE GENOMIC DNA]</scope>
    <source>
        <strain evidence="1 2">CGMCC 1.12152</strain>
    </source>
</reference>
<proteinExistence type="predicted"/>
<evidence type="ECO:0000313" key="1">
    <source>
        <dbReference type="EMBL" id="PRY65183.1"/>
    </source>
</evidence>
<name>A0A2T0V4T6_9GAMM</name>
<dbReference type="EMBL" id="PVTK01000003">
    <property type="protein sequence ID" value="PRY65183.1"/>
    <property type="molecule type" value="Genomic_DNA"/>
</dbReference>
<keyword evidence="2" id="KW-1185">Reference proteome</keyword>
<dbReference type="AlphaFoldDB" id="A0A2T0V4T6"/>
<evidence type="ECO:0000313" key="2">
    <source>
        <dbReference type="Proteomes" id="UP000237647"/>
    </source>
</evidence>
<accession>A0A2T0V4T6</accession>
<gene>
    <name evidence="1" type="ORF">B0H98_103126</name>
</gene>
<dbReference type="GO" id="GO:0097367">
    <property type="term" value="F:carbohydrate derivative binding"/>
    <property type="evidence" value="ECO:0007669"/>
    <property type="project" value="InterPro"/>
</dbReference>
<sequence>MSFKATTKFVPSTGGDALYGAQSNEVVLVVSIKPYAVNTLTLAQRARHKGLDILAITDSKVSRCDSVPIIRRRQVLDSQLTIKKRPARAGRSSLR</sequence>
<dbReference type="GO" id="GO:1901135">
    <property type="term" value="P:carbohydrate derivative metabolic process"/>
    <property type="evidence" value="ECO:0007669"/>
    <property type="project" value="InterPro"/>
</dbReference>